<dbReference type="AlphaFoldDB" id="A0A345PEF6"/>
<evidence type="ECO:0000256" key="5">
    <source>
        <dbReference type="ARBA" id="ARBA00051722"/>
    </source>
</evidence>
<dbReference type="PRINTS" id="PR00719">
    <property type="entry name" value="LMWPTPASE"/>
</dbReference>
<evidence type="ECO:0000256" key="6">
    <source>
        <dbReference type="PIRSR" id="PIRSR617867-1"/>
    </source>
</evidence>
<keyword evidence="4" id="KW-0904">Protein phosphatase</keyword>
<evidence type="ECO:0000313" key="9">
    <source>
        <dbReference type="Proteomes" id="UP000253908"/>
    </source>
</evidence>
<name>A0A345PEF6_9BACI</name>
<dbReference type="InterPro" id="IPR050438">
    <property type="entry name" value="LMW_PTPase"/>
</dbReference>
<keyword evidence="9" id="KW-1185">Reference proteome</keyword>
<dbReference type="FunFam" id="3.40.50.2300:FF:000113">
    <property type="entry name" value="Low molecular weight protein-tyrosine-phosphatase"/>
    <property type="match status" value="1"/>
</dbReference>
<dbReference type="Gene3D" id="3.40.50.2300">
    <property type="match status" value="1"/>
</dbReference>
<dbReference type="InterPro" id="IPR023485">
    <property type="entry name" value="Ptyr_pPase"/>
</dbReference>
<evidence type="ECO:0000256" key="1">
    <source>
        <dbReference type="ARBA" id="ARBA00011063"/>
    </source>
</evidence>
<dbReference type="CDD" id="cd16343">
    <property type="entry name" value="LMWPTP"/>
    <property type="match status" value="1"/>
</dbReference>
<comment type="similarity">
    <text evidence="1">Belongs to the low molecular weight phosphotyrosine protein phosphatase family.</text>
</comment>
<accession>A0A345PEF6</accession>
<dbReference type="PANTHER" id="PTHR11717">
    <property type="entry name" value="LOW MOLECULAR WEIGHT PROTEIN TYROSINE PHOSPHATASE"/>
    <property type="match status" value="1"/>
</dbReference>
<feature type="active site" description="Nucleophile" evidence="6">
    <location>
        <position position="8"/>
    </location>
</feature>
<evidence type="ECO:0000256" key="3">
    <source>
        <dbReference type="ARBA" id="ARBA00022801"/>
    </source>
</evidence>
<dbReference type="EC" id="3.1.3.48" evidence="2"/>
<feature type="domain" description="Phosphotyrosine protein phosphatase I" evidence="7">
    <location>
        <begin position="2"/>
        <end position="150"/>
    </location>
</feature>
<comment type="catalytic activity">
    <reaction evidence="5">
        <text>O-phospho-L-tyrosyl-[protein] + H2O = L-tyrosyl-[protein] + phosphate</text>
        <dbReference type="Rhea" id="RHEA:10684"/>
        <dbReference type="Rhea" id="RHEA-COMP:10136"/>
        <dbReference type="Rhea" id="RHEA-COMP:20101"/>
        <dbReference type="ChEBI" id="CHEBI:15377"/>
        <dbReference type="ChEBI" id="CHEBI:43474"/>
        <dbReference type="ChEBI" id="CHEBI:46858"/>
        <dbReference type="ChEBI" id="CHEBI:61978"/>
        <dbReference type="EC" id="3.1.3.48"/>
    </reaction>
</comment>
<reference evidence="9" key="1">
    <citation type="submission" date="2017-11" db="EMBL/GenBank/DDBJ databases">
        <authorList>
            <person name="Zhu W."/>
        </authorList>
    </citation>
    <scope>NUCLEOTIDE SEQUENCE [LARGE SCALE GENOMIC DNA]</scope>
    <source>
        <strain evidence="9">160</strain>
    </source>
</reference>
<dbReference type="InterPro" id="IPR017867">
    <property type="entry name" value="Tyr_phospatase_low_mol_wt"/>
</dbReference>
<evidence type="ECO:0000256" key="4">
    <source>
        <dbReference type="ARBA" id="ARBA00022912"/>
    </source>
</evidence>
<gene>
    <name evidence="8" type="ORF">CUC15_05335</name>
</gene>
<protein>
    <recommendedName>
        <fullName evidence="2">protein-tyrosine-phosphatase</fullName>
        <ecNumber evidence="2">3.1.3.48</ecNumber>
    </recommendedName>
</protein>
<dbReference type="SMART" id="SM00226">
    <property type="entry name" value="LMWPc"/>
    <property type="match status" value="1"/>
</dbReference>
<keyword evidence="3" id="KW-0378">Hydrolase</keyword>
<dbReference type="EMBL" id="CP024848">
    <property type="protein sequence ID" value="AXI08386.1"/>
    <property type="molecule type" value="Genomic_DNA"/>
</dbReference>
<feature type="active site" evidence="6">
    <location>
        <position position="14"/>
    </location>
</feature>
<evidence type="ECO:0000259" key="7">
    <source>
        <dbReference type="SMART" id="SM00226"/>
    </source>
</evidence>
<dbReference type="KEGG" id="ocn:CUC15_05335"/>
<dbReference type="RefSeq" id="WP_114915680.1">
    <property type="nucleotide sequence ID" value="NZ_CP024848.1"/>
</dbReference>
<organism evidence="8 9">
    <name type="scientific">Oceanobacillus zhaokaii</name>
    <dbReference type="NCBI Taxonomy" id="2052660"/>
    <lineage>
        <taxon>Bacteria</taxon>
        <taxon>Bacillati</taxon>
        <taxon>Bacillota</taxon>
        <taxon>Bacilli</taxon>
        <taxon>Bacillales</taxon>
        <taxon>Bacillaceae</taxon>
        <taxon>Oceanobacillus</taxon>
    </lineage>
</organism>
<sequence length="158" mass="17983">MIRVLFVCLGNICRSPMAEAIFRDLIIKENLVDKISVDSGGTGDWHIGKGPHKGTSQVLELKGISFEGIIARQVNEKDWDDFDYIIAMDEQNVADLHSIRKAQDDQVVIARLMDFVEQPKEENVPDPYYTGNFDYTYQLVSEGCTQLLNYIKEKHSLT</sequence>
<evidence type="ECO:0000313" key="8">
    <source>
        <dbReference type="EMBL" id="AXI08386.1"/>
    </source>
</evidence>
<dbReference type="Proteomes" id="UP000253908">
    <property type="component" value="Chromosome"/>
</dbReference>
<dbReference type="PANTHER" id="PTHR11717:SF7">
    <property type="entry name" value="LOW MOLECULAR WEIGHT PHOSPHOTYROSINE PROTEIN PHOSPHATASE"/>
    <property type="match status" value="1"/>
</dbReference>
<feature type="active site" description="Proton donor" evidence="6">
    <location>
        <position position="126"/>
    </location>
</feature>
<dbReference type="GO" id="GO:0004725">
    <property type="term" value="F:protein tyrosine phosphatase activity"/>
    <property type="evidence" value="ECO:0007669"/>
    <property type="project" value="UniProtKB-EC"/>
</dbReference>
<dbReference type="OrthoDB" id="9784339at2"/>
<evidence type="ECO:0000256" key="2">
    <source>
        <dbReference type="ARBA" id="ARBA00013064"/>
    </source>
</evidence>
<dbReference type="Pfam" id="PF01451">
    <property type="entry name" value="LMWPc"/>
    <property type="match status" value="1"/>
</dbReference>
<dbReference type="InterPro" id="IPR036196">
    <property type="entry name" value="Ptyr_pPase_sf"/>
</dbReference>
<dbReference type="SUPFAM" id="SSF52788">
    <property type="entry name" value="Phosphotyrosine protein phosphatases I"/>
    <property type="match status" value="1"/>
</dbReference>
<proteinExistence type="inferred from homology"/>